<comment type="similarity">
    <text evidence="1">Belongs to the peptidase C2 family.</text>
</comment>
<organism evidence="8">
    <name type="scientific">Mycolicibacterium mucogenicum DSM 44124</name>
    <dbReference type="NCBI Taxonomy" id="1226753"/>
    <lineage>
        <taxon>Bacteria</taxon>
        <taxon>Bacillati</taxon>
        <taxon>Actinomycetota</taxon>
        <taxon>Actinomycetes</taxon>
        <taxon>Mycobacteriales</taxon>
        <taxon>Mycobacteriaceae</taxon>
        <taxon>Mycolicibacterium</taxon>
    </lineage>
</organism>
<dbReference type="GO" id="GO:0006508">
    <property type="term" value="P:proteolysis"/>
    <property type="evidence" value="ECO:0007669"/>
    <property type="project" value="UniProtKB-KW"/>
</dbReference>
<dbReference type="Pfam" id="PF00648">
    <property type="entry name" value="Peptidase_C2"/>
    <property type="match status" value="1"/>
</dbReference>
<accession>A0A8H2PJG0</accession>
<proteinExistence type="inferred from homology"/>
<keyword evidence="2 5" id="KW-0645">Protease</keyword>
<feature type="active site" evidence="5">
    <location>
        <position position="367"/>
    </location>
</feature>
<feature type="compositionally biased region" description="Basic and acidic residues" evidence="6">
    <location>
        <begin position="172"/>
        <end position="190"/>
    </location>
</feature>
<evidence type="ECO:0000256" key="1">
    <source>
        <dbReference type="ARBA" id="ARBA00007623"/>
    </source>
</evidence>
<evidence type="ECO:0000256" key="2">
    <source>
        <dbReference type="ARBA" id="ARBA00022670"/>
    </source>
</evidence>
<sequence>MGLSIADVDKWNPDSLSAVGAASTARANAAAEADSALRGLSAFDSWQGTGANAARLRTQAYADSLDGHGRGASAVATATRTAANEVRQVKSQLSELRSTLGQYGITVDANGNRVLPPTNLSSLPPALRTLVQGVTRAGQQSLDQIRQAADHADGLLADSLTKSSEKLPTQGEDGKGDDKPPPRWTDKNLYPHDPTADDVNQDSIGDCYLDSTMGAIANANPQWIKDRIHYDPASGNFDVTLWDGKQWRHIPVTQDDIDTNIAHHGASWLDNGRPDAPLWPTVLENAYAKLKAPDRSLGDALDNGIGKGGYPQDAMEALTGNRGTVINPQNVWLTRDHLDQQIAQALANHQPVTIGSTPDGSPIHNSHAYMVEKITGTGSDAQVTLRNPWNSDNENPIVTVRLGDLIGSGIPGINGHHPTNVVNIGALG</sequence>
<dbReference type="PANTHER" id="PTHR10183">
    <property type="entry name" value="CALPAIN"/>
    <property type="match status" value="1"/>
</dbReference>
<keyword evidence="4 5" id="KW-0788">Thiol protease</keyword>
<evidence type="ECO:0000259" key="7">
    <source>
        <dbReference type="PROSITE" id="PS50203"/>
    </source>
</evidence>
<dbReference type="PROSITE" id="PS50203">
    <property type="entry name" value="CALPAIN_CAT"/>
    <property type="match status" value="1"/>
</dbReference>
<gene>
    <name evidence="8" type="ORF">C1S78_28210</name>
</gene>
<feature type="domain" description="Calpain catalytic" evidence="7">
    <location>
        <begin position="179"/>
        <end position="389"/>
    </location>
</feature>
<dbReference type="AlphaFoldDB" id="A0A8H2PJG0"/>
<evidence type="ECO:0000256" key="5">
    <source>
        <dbReference type="PROSITE-ProRule" id="PRU00239"/>
    </source>
</evidence>
<evidence type="ECO:0000313" key="8">
    <source>
        <dbReference type="EMBL" id="TLH55744.1"/>
    </source>
</evidence>
<evidence type="ECO:0000256" key="3">
    <source>
        <dbReference type="ARBA" id="ARBA00022801"/>
    </source>
</evidence>
<feature type="active site" evidence="5">
    <location>
        <position position="387"/>
    </location>
</feature>
<evidence type="ECO:0000256" key="6">
    <source>
        <dbReference type="SAM" id="MobiDB-lite"/>
    </source>
</evidence>
<feature type="active site" evidence="5">
    <location>
        <position position="207"/>
    </location>
</feature>
<dbReference type="InterPro" id="IPR001300">
    <property type="entry name" value="Peptidase_C2_calpain_cat"/>
</dbReference>
<name>A0A8H2PJG0_MYCMU</name>
<comment type="caution">
    <text evidence="8">The sequence shown here is derived from an EMBL/GenBank/DDBJ whole genome shotgun (WGS) entry which is preliminary data.</text>
</comment>
<reference evidence="8" key="1">
    <citation type="submission" date="2018-01" db="EMBL/GenBank/DDBJ databases">
        <title>Comparative genomics of Mycobacterium mucogenicum and Mycobacterium neoaurum clade members emphasizing tRNA and non-coding RNA.</title>
        <authorList>
            <person name="Behra P.R.K."/>
            <person name="Pettersson B.M.F."/>
            <person name="Das S."/>
            <person name="Dasgupta S."/>
            <person name="Kirsebom L.A."/>
        </authorList>
    </citation>
    <scope>NUCLEOTIDE SEQUENCE</scope>
    <source>
        <strain evidence="8">DSM 44124</strain>
    </source>
</reference>
<dbReference type="EMBL" id="POTL01000001">
    <property type="protein sequence ID" value="TLH55744.1"/>
    <property type="molecule type" value="Genomic_DNA"/>
</dbReference>
<protein>
    <recommendedName>
        <fullName evidence="7">Calpain catalytic domain-containing protein</fullName>
    </recommendedName>
</protein>
<dbReference type="PANTHER" id="PTHR10183:SF379">
    <property type="entry name" value="CALPAIN-5"/>
    <property type="match status" value="1"/>
</dbReference>
<dbReference type="InterPro" id="IPR038765">
    <property type="entry name" value="Papain-like_cys_pep_sf"/>
</dbReference>
<dbReference type="GO" id="GO:0004198">
    <property type="term" value="F:calcium-dependent cysteine-type endopeptidase activity"/>
    <property type="evidence" value="ECO:0007669"/>
    <property type="project" value="InterPro"/>
</dbReference>
<dbReference type="InterPro" id="IPR022684">
    <property type="entry name" value="Calpain_cysteine_protease"/>
</dbReference>
<feature type="region of interest" description="Disordered" evidence="6">
    <location>
        <begin position="159"/>
        <end position="203"/>
    </location>
</feature>
<keyword evidence="3 5" id="KW-0378">Hydrolase</keyword>
<evidence type="ECO:0000256" key="4">
    <source>
        <dbReference type="ARBA" id="ARBA00022807"/>
    </source>
</evidence>
<dbReference type="SUPFAM" id="SSF54001">
    <property type="entry name" value="Cysteine proteinases"/>
    <property type="match status" value="1"/>
</dbReference>